<dbReference type="HOGENOM" id="CLU_131403_0_0_6"/>
<dbReference type="SUPFAM" id="SSF46689">
    <property type="entry name" value="Homeodomain-like"/>
    <property type="match status" value="1"/>
</dbReference>
<organism evidence="2 3">
    <name type="scientific">Acinetobacter gerneri DSM 14967 = CIP 107464 = MTCC 9824</name>
    <dbReference type="NCBI Taxonomy" id="1120926"/>
    <lineage>
        <taxon>Bacteria</taxon>
        <taxon>Pseudomonadati</taxon>
        <taxon>Pseudomonadota</taxon>
        <taxon>Gammaproteobacteria</taxon>
        <taxon>Moraxellales</taxon>
        <taxon>Moraxellaceae</taxon>
        <taxon>Acinetobacter</taxon>
    </lineage>
</organism>
<accession>N8YBC9</accession>
<dbReference type="EMBL" id="APPN01000063">
    <property type="protein sequence ID" value="ENV33956.1"/>
    <property type="molecule type" value="Genomic_DNA"/>
</dbReference>
<gene>
    <name evidence="2" type="ORF">F960_01962</name>
</gene>
<evidence type="ECO:0000259" key="1">
    <source>
        <dbReference type="Pfam" id="PF08765"/>
    </source>
</evidence>
<dbReference type="Proteomes" id="UP000013117">
    <property type="component" value="Unassembled WGS sequence"/>
</dbReference>
<protein>
    <recommendedName>
        <fullName evidence="1">Mor transcription activator domain-containing protein</fullName>
    </recommendedName>
</protein>
<dbReference type="RefSeq" id="WP_004862070.1">
    <property type="nucleotide sequence ID" value="NZ_ASYY01000058.1"/>
</dbReference>
<proteinExistence type="predicted"/>
<comment type="caution">
    <text evidence="2">The sequence shown here is derived from an EMBL/GenBank/DDBJ whole genome shotgun (WGS) entry which is preliminary data.</text>
</comment>
<reference evidence="2 3" key="1">
    <citation type="submission" date="2013-02" db="EMBL/GenBank/DDBJ databases">
        <title>The Genome Sequence of Acinetobacter gerneri CIP 107464.</title>
        <authorList>
            <consortium name="The Broad Institute Genome Sequencing Platform"/>
            <consortium name="The Broad Institute Genome Sequencing Center for Infectious Disease"/>
            <person name="Cerqueira G."/>
            <person name="Feldgarden M."/>
            <person name="Courvalin P."/>
            <person name="Perichon B."/>
            <person name="Grillot-Courvalin C."/>
            <person name="Clermont D."/>
            <person name="Rocha E."/>
            <person name="Yoon E.-J."/>
            <person name="Nemec A."/>
            <person name="Walker B."/>
            <person name="Young S.K."/>
            <person name="Zeng Q."/>
            <person name="Gargeya S."/>
            <person name="Fitzgerald M."/>
            <person name="Haas B."/>
            <person name="Abouelleil A."/>
            <person name="Alvarado L."/>
            <person name="Arachchi H.M."/>
            <person name="Berlin A.M."/>
            <person name="Chapman S.B."/>
            <person name="Dewar J."/>
            <person name="Goldberg J."/>
            <person name="Griggs A."/>
            <person name="Gujja S."/>
            <person name="Hansen M."/>
            <person name="Howarth C."/>
            <person name="Imamovic A."/>
            <person name="Larimer J."/>
            <person name="McCowan C."/>
            <person name="Murphy C."/>
            <person name="Neiman D."/>
            <person name="Pearson M."/>
            <person name="Priest M."/>
            <person name="Roberts A."/>
            <person name="Saif S."/>
            <person name="Shea T."/>
            <person name="Sisk P."/>
            <person name="Sykes S."/>
            <person name="Wortman J."/>
            <person name="Nusbaum C."/>
            <person name="Birren B."/>
        </authorList>
    </citation>
    <scope>NUCLEOTIDE SEQUENCE [LARGE SCALE GENOMIC DNA]</scope>
    <source>
        <strain evidence="2 3">CIP 107464</strain>
    </source>
</reference>
<sequence>MAYRPHIIDAQEILSDEEIICLMPKSFVFVAQLIGIEAALQLIKAYGGTTIFIPSQHGMNINHDITQNISLKNLKLLAAQLGNTTIEVPTGISITVAMRNRMIRNQASKESKAKLARKFDVTVRTIRSVVNGEEKLKMNEDRNLDLFENGGF</sequence>
<dbReference type="STRING" id="202952.GCA_000747725_01999"/>
<evidence type="ECO:0000313" key="2">
    <source>
        <dbReference type="EMBL" id="ENV33956.1"/>
    </source>
</evidence>
<dbReference type="GeneID" id="84209312"/>
<dbReference type="Pfam" id="PF08765">
    <property type="entry name" value="Mor"/>
    <property type="match status" value="1"/>
</dbReference>
<feature type="domain" description="Mor transcription activator" evidence="1">
    <location>
        <begin position="59"/>
        <end position="142"/>
    </location>
</feature>
<dbReference type="InterPro" id="IPR009057">
    <property type="entry name" value="Homeodomain-like_sf"/>
</dbReference>
<dbReference type="OrthoDB" id="6692263at2"/>
<dbReference type="Gene3D" id="1.10.10.60">
    <property type="entry name" value="Homeodomain-like"/>
    <property type="match status" value="1"/>
</dbReference>
<dbReference type="InterPro" id="IPR014875">
    <property type="entry name" value="Mor_transcription_activator"/>
</dbReference>
<evidence type="ECO:0000313" key="3">
    <source>
        <dbReference type="Proteomes" id="UP000013117"/>
    </source>
</evidence>
<dbReference type="eggNOG" id="COG5566">
    <property type="taxonomic scope" value="Bacteria"/>
</dbReference>
<keyword evidence="3" id="KW-1185">Reference proteome</keyword>
<dbReference type="PATRIC" id="fig|1120926.3.peg.1890"/>
<name>N8YBC9_9GAMM</name>
<dbReference type="AlphaFoldDB" id="N8YBC9"/>